<feature type="compositionally biased region" description="Acidic residues" evidence="10">
    <location>
        <begin position="1514"/>
        <end position="1526"/>
    </location>
</feature>
<dbReference type="GO" id="GO:0034728">
    <property type="term" value="P:nucleosome organization"/>
    <property type="evidence" value="ECO:0007669"/>
    <property type="project" value="TreeGrafter"/>
</dbReference>
<dbReference type="PANTHER" id="PTHR45623">
    <property type="entry name" value="CHROMODOMAIN-HELICASE-DNA-BINDING PROTEIN 3-RELATED-RELATED"/>
    <property type="match status" value="1"/>
</dbReference>
<dbReference type="InterPro" id="IPR038718">
    <property type="entry name" value="SNF2-like_sf"/>
</dbReference>
<feature type="compositionally biased region" description="Polar residues" evidence="10">
    <location>
        <begin position="1479"/>
        <end position="1497"/>
    </location>
</feature>
<dbReference type="SMART" id="SM00398">
    <property type="entry name" value="HMG"/>
    <property type="match status" value="1"/>
</dbReference>
<gene>
    <name evidence="14" type="ORF">ASEP1449_LOCUS893</name>
</gene>
<dbReference type="GO" id="GO:0042393">
    <property type="term" value="F:histone binding"/>
    <property type="evidence" value="ECO:0007669"/>
    <property type="project" value="TreeGrafter"/>
</dbReference>
<dbReference type="GO" id="GO:0003677">
    <property type="term" value="F:DNA binding"/>
    <property type="evidence" value="ECO:0007669"/>
    <property type="project" value="UniProtKB-UniRule"/>
</dbReference>
<evidence type="ECO:0000256" key="1">
    <source>
        <dbReference type="ARBA" id="ARBA00004123"/>
    </source>
</evidence>
<dbReference type="SUPFAM" id="SSF46689">
    <property type="entry name" value="Homeodomain-like"/>
    <property type="match status" value="1"/>
</dbReference>
<keyword evidence="5" id="KW-0347">Helicase</keyword>
<dbReference type="CDD" id="cd00084">
    <property type="entry name" value="HMG-box_SF"/>
    <property type="match status" value="1"/>
</dbReference>
<dbReference type="SMART" id="SM00490">
    <property type="entry name" value="HELICc"/>
    <property type="match status" value="1"/>
</dbReference>
<dbReference type="InterPro" id="IPR014001">
    <property type="entry name" value="Helicase_ATP-bd"/>
</dbReference>
<dbReference type="PROSITE" id="PS50118">
    <property type="entry name" value="HMG_BOX_2"/>
    <property type="match status" value="1"/>
</dbReference>
<feature type="DNA-binding region" description="HMG box" evidence="9">
    <location>
        <begin position="5"/>
        <end position="74"/>
    </location>
</feature>
<name>A0A7S2XIJ4_9STRA</name>
<evidence type="ECO:0000259" key="11">
    <source>
        <dbReference type="PROSITE" id="PS50118"/>
    </source>
</evidence>
<dbReference type="InterPro" id="IPR049730">
    <property type="entry name" value="SNF2/RAD54-like_C"/>
</dbReference>
<evidence type="ECO:0000313" key="14">
    <source>
        <dbReference type="EMBL" id="CAD9809071.1"/>
    </source>
</evidence>
<evidence type="ECO:0000256" key="3">
    <source>
        <dbReference type="ARBA" id="ARBA00022741"/>
    </source>
</evidence>
<dbReference type="PROSITE" id="PS51194">
    <property type="entry name" value="HELICASE_CTER"/>
    <property type="match status" value="1"/>
</dbReference>
<dbReference type="GO" id="GO:0016887">
    <property type="term" value="F:ATP hydrolysis activity"/>
    <property type="evidence" value="ECO:0007669"/>
    <property type="project" value="TreeGrafter"/>
</dbReference>
<dbReference type="InterPro" id="IPR015195">
    <property type="entry name" value="SLIDE"/>
</dbReference>
<dbReference type="InterPro" id="IPR009057">
    <property type="entry name" value="Homeodomain-like_sf"/>
</dbReference>
<dbReference type="InterPro" id="IPR027417">
    <property type="entry name" value="P-loop_NTPase"/>
</dbReference>
<dbReference type="SUPFAM" id="SSF47095">
    <property type="entry name" value="HMG-box"/>
    <property type="match status" value="1"/>
</dbReference>
<evidence type="ECO:0000256" key="9">
    <source>
        <dbReference type="PROSITE-ProRule" id="PRU00267"/>
    </source>
</evidence>
<protein>
    <recommendedName>
        <fullName evidence="15">Chromatin-remodeling complex ATPase chain</fullName>
    </recommendedName>
</protein>
<dbReference type="InterPro" id="IPR000330">
    <property type="entry name" value="SNF2_N"/>
</dbReference>
<dbReference type="Gene3D" id="3.40.50.300">
    <property type="entry name" value="P-loop containing nucleotide triphosphate hydrolases"/>
    <property type="match status" value="1"/>
</dbReference>
<keyword evidence="4" id="KW-0378">Hydrolase</keyword>
<keyword evidence="7" id="KW-0175">Coiled coil</keyword>
<evidence type="ECO:0000256" key="2">
    <source>
        <dbReference type="ARBA" id="ARBA00009687"/>
    </source>
</evidence>
<reference evidence="14" key="1">
    <citation type="submission" date="2021-01" db="EMBL/GenBank/DDBJ databases">
        <authorList>
            <person name="Corre E."/>
            <person name="Pelletier E."/>
            <person name="Niang G."/>
            <person name="Scheremetjew M."/>
            <person name="Finn R."/>
            <person name="Kale V."/>
            <person name="Holt S."/>
            <person name="Cochrane G."/>
            <person name="Meng A."/>
            <person name="Brown T."/>
            <person name="Cohen L."/>
        </authorList>
    </citation>
    <scope>NUCLEOTIDE SEQUENCE</scope>
    <source>
        <strain evidence="14">CCMP2084</strain>
    </source>
</reference>
<feature type="compositionally biased region" description="Acidic residues" evidence="10">
    <location>
        <begin position="221"/>
        <end position="233"/>
    </location>
</feature>
<dbReference type="SUPFAM" id="SSF52540">
    <property type="entry name" value="P-loop containing nucleoside triphosphate hydrolases"/>
    <property type="match status" value="2"/>
</dbReference>
<keyword evidence="9" id="KW-0238">DNA-binding</keyword>
<dbReference type="SMART" id="SM00487">
    <property type="entry name" value="DEXDc"/>
    <property type="match status" value="1"/>
</dbReference>
<dbReference type="GO" id="GO:0004386">
    <property type="term" value="F:helicase activity"/>
    <property type="evidence" value="ECO:0007669"/>
    <property type="project" value="UniProtKB-KW"/>
</dbReference>
<feature type="compositionally biased region" description="Basic and acidic residues" evidence="10">
    <location>
        <begin position="195"/>
        <end position="209"/>
    </location>
</feature>
<feature type="region of interest" description="Disordered" evidence="10">
    <location>
        <begin position="195"/>
        <end position="233"/>
    </location>
</feature>
<evidence type="ECO:0000259" key="12">
    <source>
        <dbReference type="PROSITE" id="PS51192"/>
    </source>
</evidence>
<comment type="similarity">
    <text evidence="2">Belongs to the SNF2/RAD54 helicase family. ISWI subfamily.</text>
</comment>
<dbReference type="Gene3D" id="1.10.30.10">
    <property type="entry name" value="High mobility group box domain"/>
    <property type="match status" value="1"/>
</dbReference>
<dbReference type="EMBL" id="HBHQ01001418">
    <property type="protein sequence ID" value="CAD9809071.1"/>
    <property type="molecule type" value="Transcribed_RNA"/>
</dbReference>
<dbReference type="GO" id="GO:0005634">
    <property type="term" value="C:nucleus"/>
    <property type="evidence" value="ECO:0007669"/>
    <property type="project" value="UniProtKB-SubCell"/>
</dbReference>
<keyword evidence="8 9" id="KW-0539">Nucleus</keyword>
<dbReference type="InterPro" id="IPR009071">
    <property type="entry name" value="HMG_box_dom"/>
</dbReference>
<evidence type="ECO:0000256" key="6">
    <source>
        <dbReference type="ARBA" id="ARBA00022840"/>
    </source>
</evidence>
<dbReference type="GO" id="GO:0005524">
    <property type="term" value="F:ATP binding"/>
    <property type="evidence" value="ECO:0007669"/>
    <property type="project" value="UniProtKB-KW"/>
</dbReference>
<dbReference type="FunFam" id="3.40.50.300:FF:000082">
    <property type="entry name" value="ISWI chromatin remodeling complex ATPase ISW1"/>
    <property type="match status" value="1"/>
</dbReference>
<keyword evidence="6" id="KW-0067">ATP-binding</keyword>
<feature type="compositionally biased region" description="Low complexity" evidence="10">
    <location>
        <begin position="1498"/>
        <end position="1511"/>
    </location>
</feature>
<feature type="compositionally biased region" description="Basic and acidic residues" evidence="10">
    <location>
        <begin position="105"/>
        <end position="126"/>
    </location>
</feature>
<dbReference type="GO" id="GO:0000785">
    <property type="term" value="C:chromatin"/>
    <property type="evidence" value="ECO:0007669"/>
    <property type="project" value="TreeGrafter"/>
</dbReference>
<dbReference type="InterPro" id="IPR001650">
    <property type="entry name" value="Helicase_C-like"/>
</dbReference>
<sequence length="1534" mass="175397">MAPTVQRAKTAFQFFQSERIGDIKRELGAGTSMGTAMTELSQRWKTMSPEHREPFRALEAEDRARFDKDARAADAQAAAEQSHRRKNLVAQDGEDASFRGARARIAMERAEDDEKKRKSRERRLEEMDPEELAERRRVKAQKKAEALERLQEREAKEQAVADQHRKLEKSQAVKADKRLDYLLKQSSIFAKLKMGHDHEPEKKEEEKAKEAHHRGKNAEVTTEEDEEADDETEPVFLTKQPSTIKFGTMKPYQIEGLNWMIHLGSKGLNGILADEMGLGKTLQSISILAYNWEFLNDQGPHLICVPKSTLSNWMNELARWCPSLRAIRFHGNKDERTELVEEYFTNEAAAHDGRRPDKQVMNEKTGEMEDDNSNNPRSWDVCVTTYEVCNTEKRVLSKFAWKYLVIDEAHRLKNETSMFSKTVRTFHTSHRLLLTGTPLQNNLHELWALLNFLLPDIFSSSEQFDQWFDLEVEDEEAKKNMISQLHKILRPFMLRRLKADVAKGLPPKTETLIMVGMSTVQKKLYKSLLLRDIDSITSNTNKAKTAVLNIVMQLRKCCGHPYLFEGVEDRTLDPLGEHLVENCGKLNMVDKLLKKLKERGSRVLIFTQMTRVLDILEDYLVMRGYQYCRIDGNTAYEDRESAIDNFNMEGSEKFVFILSTRAGGLGINLQTADTCILYDSDWNPQADLQAQDRCHRLGQKKPVNIYRLVSENTVEEKIVERAQQKLKLDAMVVQQGRLKDKDAKVTKEEIMAAVRFGADTVFRSEESTITDDDIDVILERGKVRTKELAEKLQKADKGDLLDFRLDGGISAQTFEGIDYSDKDLRDQLRMLAADSIGKRERKAPPTNYNPIIQPKKTMVVNNRKIKLPRELRLPRMEDHQFYNRERLIHLGKFEFQTYASLKQLGQLPSREIINKRRTLLPDDLGQEKLDLLAEGFGNWTRSQYFHFVKAAAKFGRDDLVSIAADMELPLDAVTSYSQAFWKYAPTELKKDEWDRVILNVEKGEQKISKKRMLSSLLTKFVSTFDDPRNEMTFANKGTAHFCLEQDRALLCAVDKFGYGNWDNVREELRTGTTLLFQHTVQGLNCDAIAKRCDYRMRQMERECDARSKKMKSEKPAAVVAATNAIQAIKDMEIWEEEASEAELQGEKPPSLTVLSDEGQECMKEIISEKDSWIDRIHEIEIQVRGCKALAEETKRSIQNGAQYVNYSNITLKAGGPNFQVSSTKQGFGKFKDTEAKIKSEVLKVPACGECINCTDVKGRKLCVKRLEVRKTLLESERKEMKIAAAEAAELSGCNGEKQKANAGYKKRKREEAVNGTTTTTIKKVIDTKIRKPKAPGSGFNGRITSLGNKRMSVPDELVPQFCRRIGAHGTNKRMDVITQFALDYPDTSLRQATFKFSELTTKFLPDCIPAPDKKGGRAFMFYLRPKYYHLLPADERPKDWEISARKDELVYENEKNDLEQQKENKKEKIKNMMSDDGAASSQVSIAESNDMSMDVTTSANASPGNASNAKSFMEEDSSDDETEDDEPMKKKTKY</sequence>
<feature type="region of interest" description="Disordered" evidence="10">
    <location>
        <begin position="41"/>
        <end position="144"/>
    </location>
</feature>
<evidence type="ECO:0000256" key="10">
    <source>
        <dbReference type="SAM" id="MobiDB-lite"/>
    </source>
</evidence>
<dbReference type="InterPro" id="IPR036910">
    <property type="entry name" value="HMG_box_dom_sf"/>
</dbReference>
<dbReference type="CDD" id="cd18793">
    <property type="entry name" value="SF2_C_SNF"/>
    <property type="match status" value="1"/>
</dbReference>
<feature type="domain" description="HMG box" evidence="11">
    <location>
        <begin position="5"/>
        <end position="74"/>
    </location>
</feature>
<organism evidence="14">
    <name type="scientific">Attheya septentrionalis</name>
    <dbReference type="NCBI Taxonomy" id="420275"/>
    <lineage>
        <taxon>Eukaryota</taxon>
        <taxon>Sar</taxon>
        <taxon>Stramenopiles</taxon>
        <taxon>Ochrophyta</taxon>
        <taxon>Bacillariophyta</taxon>
        <taxon>Coscinodiscophyceae</taxon>
        <taxon>Chaetocerotophycidae</taxon>
        <taxon>Chaetocerotales</taxon>
        <taxon>Attheyaceae</taxon>
        <taxon>Attheya</taxon>
    </lineage>
</organism>
<dbReference type="Pfam" id="PF09111">
    <property type="entry name" value="SLIDE"/>
    <property type="match status" value="1"/>
</dbReference>
<feature type="domain" description="Helicase ATP-binding" evidence="12">
    <location>
        <begin position="261"/>
        <end position="456"/>
    </location>
</feature>
<dbReference type="GO" id="GO:0140658">
    <property type="term" value="F:ATP-dependent chromatin remodeler activity"/>
    <property type="evidence" value="ECO:0007669"/>
    <property type="project" value="TreeGrafter"/>
</dbReference>
<comment type="subcellular location">
    <subcellularLocation>
        <location evidence="1">Nucleus</location>
    </subcellularLocation>
</comment>
<dbReference type="Gene3D" id="3.40.50.10810">
    <property type="entry name" value="Tandem AAA-ATPase domain"/>
    <property type="match status" value="1"/>
</dbReference>
<dbReference type="Pfam" id="PF09011">
    <property type="entry name" value="HMG_box_2"/>
    <property type="match status" value="1"/>
</dbReference>
<dbReference type="PROSITE" id="PS51192">
    <property type="entry name" value="HELICASE_ATP_BIND_1"/>
    <property type="match status" value="1"/>
</dbReference>
<evidence type="ECO:0000259" key="13">
    <source>
        <dbReference type="PROSITE" id="PS51194"/>
    </source>
</evidence>
<dbReference type="Pfam" id="PF00271">
    <property type="entry name" value="Helicase_C"/>
    <property type="match status" value="1"/>
</dbReference>
<evidence type="ECO:0000256" key="8">
    <source>
        <dbReference type="ARBA" id="ARBA00023242"/>
    </source>
</evidence>
<dbReference type="FunFam" id="3.40.50.10810:FF:000015">
    <property type="entry name" value="lymphoid-specific helicase isoform X1"/>
    <property type="match status" value="1"/>
</dbReference>
<dbReference type="Pfam" id="PF00176">
    <property type="entry name" value="SNF2-rel_dom"/>
    <property type="match status" value="1"/>
</dbReference>
<feature type="region of interest" description="Disordered" evidence="10">
    <location>
        <begin position="1471"/>
        <end position="1534"/>
    </location>
</feature>
<dbReference type="GO" id="GO:0003682">
    <property type="term" value="F:chromatin binding"/>
    <property type="evidence" value="ECO:0007669"/>
    <property type="project" value="TreeGrafter"/>
</dbReference>
<dbReference type="Gene3D" id="1.10.10.60">
    <property type="entry name" value="Homeodomain-like"/>
    <property type="match status" value="2"/>
</dbReference>
<keyword evidence="3" id="KW-0547">Nucleotide-binding</keyword>
<evidence type="ECO:0000256" key="5">
    <source>
        <dbReference type="ARBA" id="ARBA00022806"/>
    </source>
</evidence>
<feature type="compositionally biased region" description="Basic and acidic residues" evidence="10">
    <location>
        <begin position="48"/>
        <end position="72"/>
    </location>
</feature>
<accession>A0A7S2XIJ4</accession>
<proteinExistence type="inferred from homology"/>
<evidence type="ECO:0000256" key="4">
    <source>
        <dbReference type="ARBA" id="ARBA00022801"/>
    </source>
</evidence>
<dbReference type="PANTHER" id="PTHR45623:SF49">
    <property type="entry name" value="SWI_SNF-RELATED MATRIX-ASSOCIATED ACTIN-DEPENDENT REGULATOR OF CHROMATIN SUBFAMILY A MEMBER 5"/>
    <property type="match status" value="1"/>
</dbReference>
<evidence type="ECO:0008006" key="15">
    <source>
        <dbReference type="Google" id="ProtNLM"/>
    </source>
</evidence>
<evidence type="ECO:0000256" key="7">
    <source>
        <dbReference type="ARBA" id="ARBA00023054"/>
    </source>
</evidence>
<feature type="domain" description="Helicase C-terminal" evidence="13">
    <location>
        <begin position="588"/>
        <end position="739"/>
    </location>
</feature>